<accession>A0A0M3HUQ0</accession>
<evidence type="ECO:0000313" key="1">
    <source>
        <dbReference type="Proteomes" id="UP000036681"/>
    </source>
</evidence>
<organism evidence="1 2">
    <name type="scientific">Ascaris lumbricoides</name>
    <name type="common">Giant roundworm</name>
    <dbReference type="NCBI Taxonomy" id="6252"/>
    <lineage>
        <taxon>Eukaryota</taxon>
        <taxon>Metazoa</taxon>
        <taxon>Ecdysozoa</taxon>
        <taxon>Nematoda</taxon>
        <taxon>Chromadorea</taxon>
        <taxon>Rhabditida</taxon>
        <taxon>Spirurina</taxon>
        <taxon>Ascaridomorpha</taxon>
        <taxon>Ascaridoidea</taxon>
        <taxon>Ascarididae</taxon>
        <taxon>Ascaris</taxon>
    </lineage>
</organism>
<evidence type="ECO:0000313" key="2">
    <source>
        <dbReference type="WBParaSite" id="ALUE_0000655701-mRNA-1"/>
    </source>
</evidence>
<reference evidence="2" key="1">
    <citation type="submission" date="2017-02" db="UniProtKB">
        <authorList>
            <consortium name="WormBaseParasite"/>
        </authorList>
    </citation>
    <scope>IDENTIFICATION</scope>
</reference>
<dbReference type="Proteomes" id="UP000036681">
    <property type="component" value="Unplaced"/>
</dbReference>
<sequence length="120" mass="13784">MRQTRHVCGNFKSAMSTNNLPNDFVVVEHHSVGNCNIDERVERRCGASEVGRDDGDEHTSSGSYNLRMDTRDGVIRSHQARIYDEATSTQRSLRMIFVLFYLVYYEVYGRRQTQTLMGDG</sequence>
<dbReference type="WBParaSite" id="ALUE_0000655701-mRNA-1">
    <property type="protein sequence ID" value="ALUE_0000655701-mRNA-1"/>
    <property type="gene ID" value="ALUE_0000655701"/>
</dbReference>
<name>A0A0M3HUQ0_ASCLU</name>
<keyword evidence="1" id="KW-1185">Reference proteome</keyword>
<proteinExistence type="predicted"/>
<protein>
    <submittedName>
        <fullName evidence="2">Uncharacterized protein</fullName>
    </submittedName>
</protein>
<dbReference type="AlphaFoldDB" id="A0A0M3HUQ0"/>